<dbReference type="AlphaFoldDB" id="A0AA38GE46"/>
<accession>A0AA38GE46</accession>
<reference evidence="1 2" key="1">
    <citation type="journal article" date="2021" name="Nat. Plants">
        <title>The Taxus genome provides insights into paclitaxel biosynthesis.</title>
        <authorList>
            <person name="Xiong X."/>
            <person name="Gou J."/>
            <person name="Liao Q."/>
            <person name="Li Y."/>
            <person name="Zhou Q."/>
            <person name="Bi G."/>
            <person name="Li C."/>
            <person name="Du R."/>
            <person name="Wang X."/>
            <person name="Sun T."/>
            <person name="Guo L."/>
            <person name="Liang H."/>
            <person name="Lu P."/>
            <person name="Wu Y."/>
            <person name="Zhang Z."/>
            <person name="Ro D.K."/>
            <person name="Shang Y."/>
            <person name="Huang S."/>
            <person name="Yan J."/>
        </authorList>
    </citation>
    <scope>NUCLEOTIDE SEQUENCE [LARGE SCALE GENOMIC DNA]</scope>
    <source>
        <strain evidence="1">Ta-2019</strain>
    </source>
</reference>
<gene>
    <name evidence="1" type="ORF">KI387_021778</name>
</gene>
<organism evidence="1 2">
    <name type="scientific">Taxus chinensis</name>
    <name type="common">Chinese yew</name>
    <name type="synonym">Taxus wallichiana var. chinensis</name>
    <dbReference type="NCBI Taxonomy" id="29808"/>
    <lineage>
        <taxon>Eukaryota</taxon>
        <taxon>Viridiplantae</taxon>
        <taxon>Streptophyta</taxon>
        <taxon>Embryophyta</taxon>
        <taxon>Tracheophyta</taxon>
        <taxon>Spermatophyta</taxon>
        <taxon>Pinopsida</taxon>
        <taxon>Pinidae</taxon>
        <taxon>Conifers II</taxon>
        <taxon>Cupressales</taxon>
        <taxon>Taxaceae</taxon>
        <taxon>Taxus</taxon>
    </lineage>
</organism>
<dbReference type="Proteomes" id="UP000824469">
    <property type="component" value="Unassembled WGS sequence"/>
</dbReference>
<dbReference type="EMBL" id="JAHRHJ020000004">
    <property type="protein sequence ID" value="KAH9320009.1"/>
    <property type="molecule type" value="Genomic_DNA"/>
</dbReference>
<dbReference type="GO" id="GO:0005741">
    <property type="term" value="C:mitochondrial outer membrane"/>
    <property type="evidence" value="ECO:0007669"/>
    <property type="project" value="TreeGrafter"/>
</dbReference>
<protein>
    <submittedName>
        <fullName evidence="1">Uncharacterized protein</fullName>
    </submittedName>
</protein>
<keyword evidence="2" id="KW-1185">Reference proteome</keyword>
<dbReference type="PANTHER" id="PTHR21530">
    <property type="entry name" value="PHEROMONE SHUTDOWN PROTEIN"/>
    <property type="match status" value="1"/>
</dbReference>
<dbReference type="PANTHER" id="PTHR21530:SF7">
    <property type="entry name" value="TRAB DOMAIN-CONTAINING PROTEIN"/>
    <property type="match status" value="1"/>
</dbReference>
<name>A0AA38GE46_TAXCH</name>
<evidence type="ECO:0000313" key="1">
    <source>
        <dbReference type="EMBL" id="KAH9320009.1"/>
    </source>
</evidence>
<sequence>MALALRKTRKSILRWINQVKTSGFHKTTHDNPFLGISKELRKRVTLLQCESARAPSGICNVYLVGICFISPHSFRDVKYIVRLLKPEIVFMEFDKERIENQLTPQEDSEVKGMSSFMDTVRSFWRKENYLYRLLSSLIYKRFSKEIRQDSEICRAYDKAYKEAMKYGGKVIFGDRAPHTFREQSRVSAVMSISEKTKSILAVLVLYFLPSTMFKHCISWYTKAAEDEILNEKCINRNFLDSEHREIVDEIEEYMCDELLKIASESRSVVAVVRGQHLPRIASIWKKAVGFETESTLFNVIKQKS</sequence>
<comment type="caution">
    <text evidence="1">The sequence shown here is derived from an EMBL/GenBank/DDBJ whole genome shotgun (WGS) entry which is preliminary data.</text>
</comment>
<proteinExistence type="predicted"/>
<evidence type="ECO:0000313" key="2">
    <source>
        <dbReference type="Proteomes" id="UP000824469"/>
    </source>
</evidence>
<dbReference type="InterPro" id="IPR046345">
    <property type="entry name" value="TraB_PrgY-like"/>
</dbReference>